<name>A0A9Q9SMV5_9BURK</name>
<evidence type="ECO:0000313" key="2">
    <source>
        <dbReference type="Proteomes" id="UP000494172"/>
    </source>
</evidence>
<gene>
    <name evidence="1" type="ORF">BAR24066_05336</name>
</gene>
<sequence>MASAFGFAKVGGYSNDNEVRMSGNRYVYEGCVDLTPGDLFFGLP</sequence>
<proteinExistence type="predicted"/>
<reference evidence="1 2" key="1">
    <citation type="submission" date="2019-09" db="EMBL/GenBank/DDBJ databases">
        <authorList>
            <person name="Depoorter E."/>
        </authorList>
    </citation>
    <scope>NUCLEOTIDE SEQUENCE [LARGE SCALE GENOMIC DNA]</scope>
    <source>
        <strain evidence="1">LMG 24066</strain>
    </source>
</reference>
<dbReference type="EMBL" id="CABVPX010000026">
    <property type="protein sequence ID" value="VWC11684.1"/>
    <property type="molecule type" value="Genomic_DNA"/>
</dbReference>
<dbReference type="AlphaFoldDB" id="A0A9Q9SMV5"/>
<dbReference type="Proteomes" id="UP000494172">
    <property type="component" value="Unassembled WGS sequence"/>
</dbReference>
<accession>A0A9Q9SMV5</accession>
<comment type="caution">
    <text evidence="1">The sequence shown here is derived from an EMBL/GenBank/DDBJ whole genome shotgun (WGS) entry which is preliminary data.</text>
</comment>
<evidence type="ECO:0000313" key="1">
    <source>
        <dbReference type="EMBL" id="VWC11684.1"/>
    </source>
</evidence>
<protein>
    <submittedName>
        <fullName evidence="1">Uncharacterized protein</fullName>
    </submittedName>
</protein>
<organism evidence="1 2">
    <name type="scientific">Burkholderia arboris</name>
    <dbReference type="NCBI Taxonomy" id="488730"/>
    <lineage>
        <taxon>Bacteria</taxon>
        <taxon>Pseudomonadati</taxon>
        <taxon>Pseudomonadota</taxon>
        <taxon>Betaproteobacteria</taxon>
        <taxon>Burkholderiales</taxon>
        <taxon>Burkholderiaceae</taxon>
        <taxon>Burkholderia</taxon>
        <taxon>Burkholderia cepacia complex</taxon>
    </lineage>
</organism>